<accession>A0ACB0IMN3</accession>
<protein>
    <submittedName>
        <fullName evidence="1">Uncharacterized protein</fullName>
    </submittedName>
</protein>
<dbReference type="EMBL" id="CASHSV030000001">
    <property type="protein sequence ID" value="CAJ2633240.1"/>
    <property type="molecule type" value="Genomic_DNA"/>
</dbReference>
<gene>
    <name evidence="1" type="ORF">MILVUS5_LOCUS4378</name>
</gene>
<proteinExistence type="predicted"/>
<evidence type="ECO:0000313" key="1">
    <source>
        <dbReference type="EMBL" id="CAJ2633240.1"/>
    </source>
</evidence>
<name>A0ACB0IMN3_TRIPR</name>
<dbReference type="Proteomes" id="UP001177021">
    <property type="component" value="Unassembled WGS sequence"/>
</dbReference>
<reference evidence="1" key="1">
    <citation type="submission" date="2023-10" db="EMBL/GenBank/DDBJ databases">
        <authorList>
            <person name="Rodriguez Cubillos JULIANA M."/>
            <person name="De Vega J."/>
        </authorList>
    </citation>
    <scope>NUCLEOTIDE SEQUENCE</scope>
</reference>
<organism evidence="1 2">
    <name type="scientific">Trifolium pratense</name>
    <name type="common">Red clover</name>
    <dbReference type="NCBI Taxonomy" id="57577"/>
    <lineage>
        <taxon>Eukaryota</taxon>
        <taxon>Viridiplantae</taxon>
        <taxon>Streptophyta</taxon>
        <taxon>Embryophyta</taxon>
        <taxon>Tracheophyta</taxon>
        <taxon>Spermatophyta</taxon>
        <taxon>Magnoliopsida</taxon>
        <taxon>eudicotyledons</taxon>
        <taxon>Gunneridae</taxon>
        <taxon>Pentapetalae</taxon>
        <taxon>rosids</taxon>
        <taxon>fabids</taxon>
        <taxon>Fabales</taxon>
        <taxon>Fabaceae</taxon>
        <taxon>Papilionoideae</taxon>
        <taxon>50 kb inversion clade</taxon>
        <taxon>NPAAA clade</taxon>
        <taxon>Hologalegina</taxon>
        <taxon>IRL clade</taxon>
        <taxon>Trifolieae</taxon>
        <taxon>Trifolium</taxon>
    </lineage>
</organism>
<sequence length="1581" mass="178883">MAGVNNHQIPEHVAENPGSPMDYAAYHPGDGQFASVTEDGQGEQNAHYEPYNPEEPQIPVATPPQATPAAAIPPGVPMQEMMAALVNAINRQSDLLLQQNQRFEQQNQRLEQQSRRIDAIAESRITAQARPARRSPTPVRSRTYSRSRSPPRHRSERRNEAISRNSTPPRRHSPRRDNPPRRQRNRSPEERDNHQGPLSRRIRELPLPDEAGTSRRGNEKQREERIKDSKPPRGKFTTYTPLNASRDRIFAEVSAADFKKAGIHFPRQQPMKANTDRTKFCRYHKSHGHVTEDCVHLKDAIEILIQKGYARRYVQNDEQAQQQQQQQRREPQEVAMAIDVPEQENRGIVPQALAISAPEIPLPSPGSDEGALMRHFNAHLNGSWENFPKALVITGGGLNKITLGSVKRKFEELENVCSVTPIISKPEGDSDPLAFYKTEVATINGDIAAARRCFEAAAKNLSTVATPKKTEKKNPGVNTVGGSVDIDARLTKKEHQEEKQKDLAEAGKKIYRPIPDGDFELVPLGEDPLKGIKIGTGLPDLVKRQLIACLKDNAELFAWSAAEMPGIDPEVACHQLTLDPRASAVVQRRRKQSPEKAEAAEKAVKDLLEANFISEARYTTWLSNVVLVKKSNGKWRMCVDYTDLNRACPKDAYPLPNIDKLVDNSSGFKLLSFMDAYSGYNQIKMAEIDKKKTAFMTESSNYYYNVMPFGLKNAGATYQRMMNKVFNNEIGDMLEVYMDDMIVKSEEEVDHTAHLKRVFDQARKYNMRFNPEKCTFGVKAGKFLGFYLTERGIEANPDKCRAFFEFPTPDSKKSIQSLNGMLTALSRFVAKSAQHALPLFKLLRKESAFEWTKECEDALQHLKRAISEPPVLTRPNEGETLYLYLAVASEAISAVLIRETEQGQKPVYFVSKALQGPELRYLQIEKTALAVVMAARKLRHYFLAHSIVVRTDQPIKQLLARPDMTGRMLKWSLELSEFEIFFESRKALKAQVLADFIAEMTTPSTPDKNKWTIFVDGSSNPQGSGAGIILESGEGALIEVSLELAFPTTNNQAEYEAFLAGLRLAQDMEAEEIKIFTDSQLVASQITGEYQTKDERLTEYLNLIKEKLTKFRQTEIKHVPREHNARADILSKLASTKKKKGGNQSLIQETLSKPSIVKPTEVFLICEINADSWMTPVFEFLNTGNLPLDKKEAAKVKRRACAYVILNGKMYRRGFSIPLLRCVEESEVTSILGEIHEGINGQHIGGRSLARKALRAGFYWPTMQADAKEHVKKCDKCQRHGDMHLAPPNELKTLSSPWPFSWWGMDLLGPFPTAAGQNKYLIVAVDYFTKWIEAEPLAHITTFNVLRFFKRNILARFRVPQVVVTDNGTQFTDKKVREFMAKIGTTQHFTSVEHPQTNGQAEAANRVILRGLKRRLDEAKGKWTEELHSVLWSYRTTPHSTTGETPFRLTYGTEAVIPVETGASSFRTEVPLEGEDNHEMLREELDLLEELRDGAALREATLKQKIAKRHDKKVIKREFDVGTLVLRRNQKDSREGKLAANWEGPYRVRAKTENGAYYLEDLYGKEIPRPWNAEKLKQYYS</sequence>
<evidence type="ECO:0000313" key="2">
    <source>
        <dbReference type="Proteomes" id="UP001177021"/>
    </source>
</evidence>
<comment type="caution">
    <text evidence="1">The sequence shown here is derived from an EMBL/GenBank/DDBJ whole genome shotgun (WGS) entry which is preliminary data.</text>
</comment>
<keyword evidence="2" id="KW-1185">Reference proteome</keyword>